<comment type="similarity">
    <text evidence="2 6">Belongs to the 4-toluene sulfonate uptake permease (TSUP) (TC 2.A.102) family.</text>
</comment>
<feature type="transmembrane region" description="Helical" evidence="6">
    <location>
        <begin position="35"/>
        <end position="65"/>
    </location>
</feature>
<gene>
    <name evidence="8" type="ORF">CAE01nite_15410</name>
</gene>
<feature type="compositionally biased region" description="Low complexity" evidence="7">
    <location>
        <begin position="12"/>
        <end position="27"/>
    </location>
</feature>
<dbReference type="RefSeq" id="WP_146902375.1">
    <property type="nucleotide sequence ID" value="NZ_BAAARM010000002.1"/>
</dbReference>
<organism evidence="8 9">
    <name type="scientific">Cellulomonas aerilata</name>
    <dbReference type="NCBI Taxonomy" id="515326"/>
    <lineage>
        <taxon>Bacteria</taxon>
        <taxon>Bacillati</taxon>
        <taxon>Actinomycetota</taxon>
        <taxon>Actinomycetes</taxon>
        <taxon>Micrococcales</taxon>
        <taxon>Cellulomonadaceae</taxon>
        <taxon>Cellulomonas</taxon>
    </lineage>
</organism>
<dbReference type="InterPro" id="IPR051598">
    <property type="entry name" value="TSUP/Inactive_protease-like"/>
</dbReference>
<name>A0A512DBH3_9CELL</name>
<keyword evidence="4 6" id="KW-1133">Transmembrane helix</keyword>
<feature type="region of interest" description="Disordered" evidence="7">
    <location>
        <begin position="1"/>
        <end position="27"/>
    </location>
</feature>
<dbReference type="InterPro" id="IPR002781">
    <property type="entry name" value="TM_pro_TauE-like"/>
</dbReference>
<keyword evidence="5 6" id="KW-0472">Membrane</keyword>
<feature type="transmembrane region" description="Helical" evidence="6">
    <location>
        <begin position="77"/>
        <end position="96"/>
    </location>
</feature>
<comment type="subcellular location">
    <subcellularLocation>
        <location evidence="6">Cell membrane</location>
        <topology evidence="6">Multi-pass membrane protein</topology>
    </subcellularLocation>
    <subcellularLocation>
        <location evidence="1">Membrane</location>
        <topology evidence="1">Multi-pass membrane protein</topology>
    </subcellularLocation>
</comment>
<feature type="transmembrane region" description="Helical" evidence="6">
    <location>
        <begin position="163"/>
        <end position="196"/>
    </location>
</feature>
<proteinExistence type="inferred from homology"/>
<keyword evidence="3 6" id="KW-0812">Transmembrane</keyword>
<keyword evidence="9" id="KW-1185">Reference proteome</keyword>
<dbReference type="AlphaFoldDB" id="A0A512DBH3"/>
<dbReference type="GO" id="GO:0005886">
    <property type="term" value="C:plasma membrane"/>
    <property type="evidence" value="ECO:0007669"/>
    <property type="project" value="UniProtKB-SubCell"/>
</dbReference>
<accession>A0A512DBH3</accession>
<dbReference type="PANTHER" id="PTHR43701">
    <property type="entry name" value="MEMBRANE TRANSPORTER PROTEIN MJ0441-RELATED"/>
    <property type="match status" value="1"/>
</dbReference>
<reference evidence="8 9" key="1">
    <citation type="submission" date="2019-07" db="EMBL/GenBank/DDBJ databases">
        <title>Whole genome shotgun sequence of Cellulomonas aerilata NBRC 106308.</title>
        <authorList>
            <person name="Hosoyama A."/>
            <person name="Uohara A."/>
            <person name="Ohji S."/>
            <person name="Ichikawa N."/>
        </authorList>
    </citation>
    <scope>NUCLEOTIDE SEQUENCE [LARGE SCALE GENOMIC DNA]</scope>
    <source>
        <strain evidence="8 9">NBRC 106308</strain>
    </source>
</reference>
<dbReference type="Proteomes" id="UP000321181">
    <property type="component" value="Unassembled WGS sequence"/>
</dbReference>
<evidence type="ECO:0000313" key="9">
    <source>
        <dbReference type="Proteomes" id="UP000321181"/>
    </source>
</evidence>
<dbReference type="PANTHER" id="PTHR43701:SF2">
    <property type="entry name" value="MEMBRANE TRANSPORTER PROTEIN YJNA-RELATED"/>
    <property type="match status" value="1"/>
</dbReference>
<feature type="transmembrane region" description="Helical" evidence="6">
    <location>
        <begin position="233"/>
        <end position="253"/>
    </location>
</feature>
<feature type="transmembrane region" description="Helical" evidence="6">
    <location>
        <begin position="102"/>
        <end position="123"/>
    </location>
</feature>
<protein>
    <recommendedName>
        <fullName evidence="6">Probable membrane transporter protein</fullName>
    </recommendedName>
</protein>
<evidence type="ECO:0000313" key="8">
    <source>
        <dbReference type="EMBL" id="GEO33816.1"/>
    </source>
</evidence>
<evidence type="ECO:0000256" key="5">
    <source>
        <dbReference type="ARBA" id="ARBA00023136"/>
    </source>
</evidence>
<evidence type="ECO:0000256" key="2">
    <source>
        <dbReference type="ARBA" id="ARBA00009142"/>
    </source>
</evidence>
<evidence type="ECO:0000256" key="1">
    <source>
        <dbReference type="ARBA" id="ARBA00004141"/>
    </source>
</evidence>
<feature type="compositionally biased region" description="Pro residues" evidence="7">
    <location>
        <begin position="1"/>
        <end position="11"/>
    </location>
</feature>
<keyword evidence="6" id="KW-1003">Cell membrane</keyword>
<evidence type="ECO:0000256" key="6">
    <source>
        <dbReference type="RuleBase" id="RU363041"/>
    </source>
</evidence>
<dbReference type="Pfam" id="PF01925">
    <property type="entry name" value="TauE"/>
    <property type="match status" value="2"/>
</dbReference>
<dbReference type="EMBL" id="BJYY01000012">
    <property type="protein sequence ID" value="GEO33816.1"/>
    <property type="molecule type" value="Genomic_DNA"/>
</dbReference>
<comment type="caution">
    <text evidence="8">The sequence shown here is derived from an EMBL/GenBank/DDBJ whole genome shotgun (WGS) entry which is preliminary data.</text>
</comment>
<dbReference type="OrthoDB" id="3700425at2"/>
<evidence type="ECO:0000256" key="4">
    <source>
        <dbReference type="ARBA" id="ARBA00022989"/>
    </source>
</evidence>
<feature type="transmembrane region" description="Helical" evidence="6">
    <location>
        <begin position="259"/>
        <end position="277"/>
    </location>
</feature>
<evidence type="ECO:0000256" key="7">
    <source>
        <dbReference type="SAM" id="MobiDB-lite"/>
    </source>
</evidence>
<evidence type="ECO:0000256" key="3">
    <source>
        <dbReference type="ARBA" id="ARBA00022692"/>
    </source>
</evidence>
<feature type="transmembrane region" description="Helical" evidence="6">
    <location>
        <begin position="130"/>
        <end position="151"/>
    </location>
</feature>
<sequence length="286" mass="28677">MSQPTPRPSPPGGSTEAAGPAPARPARTPWTTRTWVVLALVGAVGGLLSGAFGVGGGIIMVPLLLTFAGMDQRRAATTSLAAIIPTAVAGGATYLANGEIDVPVAALVAFGGIVGSYVGARVLRRISLGWLRWSFVALLLGVAARLLLIAPERGVEVDIDARVALALVGTGLVMGVASGLFGIGGGVFLVPILISVFGASDLSAKGTSLLVVLATSVVGTVTNLRGGMVDLRAGAVVGLAATLTSFAGVALAFALPPRLSGVLFAVLLVFSAVQIALRARRARRAA</sequence>